<comment type="caution">
    <text evidence="3">The sequence shown here is derived from an EMBL/GenBank/DDBJ whole genome shotgun (WGS) entry which is preliminary data.</text>
</comment>
<dbReference type="Proteomes" id="UP000562045">
    <property type="component" value="Unassembled WGS sequence"/>
</dbReference>
<evidence type="ECO:0000313" key="3">
    <source>
        <dbReference type="EMBL" id="NYI47752.1"/>
    </source>
</evidence>
<keyword evidence="1" id="KW-0472">Membrane</keyword>
<accession>A0A7Y9ZLP0</accession>
<dbReference type="Pfam" id="PF00487">
    <property type="entry name" value="FA_desaturase"/>
    <property type="match status" value="1"/>
</dbReference>
<dbReference type="InterPro" id="IPR012171">
    <property type="entry name" value="Fatty_acid_desaturase"/>
</dbReference>
<dbReference type="AlphaFoldDB" id="A0A7Y9ZLP0"/>
<feature type="transmembrane region" description="Helical" evidence="1">
    <location>
        <begin position="60"/>
        <end position="80"/>
    </location>
</feature>
<keyword evidence="1" id="KW-0812">Transmembrane</keyword>
<feature type="domain" description="Fatty acid desaturase" evidence="2">
    <location>
        <begin position="59"/>
        <end position="317"/>
    </location>
</feature>
<sequence length="349" mass="38182">MSTSDPRGAVLRSDYGELVREIRRRGLLHPRPAFYARLGALALAALAVLVLVLFLLRDSWWALLLAPVFGVVSAQIAFLSHDAAHRQIVRSRRLTTALCLTLGNLLNGLSYGWWTAKHDAHHAHPNDLESDPDVAAGVFVFGADQAGERRGGPAWMTRHQAALFFPLLTLEGFNLRAEGVRALLRPGIAHRSAEGLLLFVHLVLYLALVVSALTWLQAIVFVVVHQAVLGVYLGCSFAPSHKGMPVPTAEEAADPLLRQVICSRNIRGGPFIDLALGGLNLQIEHHLFPNMPRPNLRLARPVVRQHCQERGIAYAETTLLASYRLALGHLHQVGLAVRGPSAPRKKATP</sequence>
<dbReference type="GO" id="GO:0008610">
    <property type="term" value="P:lipid biosynthetic process"/>
    <property type="evidence" value="ECO:0007669"/>
    <property type="project" value="UniProtKB-ARBA"/>
</dbReference>
<proteinExistence type="predicted"/>
<dbReference type="GO" id="GO:0016020">
    <property type="term" value="C:membrane"/>
    <property type="evidence" value="ECO:0007669"/>
    <property type="project" value="TreeGrafter"/>
</dbReference>
<gene>
    <name evidence="3" type="ORF">BJ993_004832</name>
</gene>
<feature type="transmembrane region" description="Helical" evidence="1">
    <location>
        <begin position="34"/>
        <end position="54"/>
    </location>
</feature>
<dbReference type="PANTHER" id="PTHR19353">
    <property type="entry name" value="FATTY ACID DESATURASE 2"/>
    <property type="match status" value="1"/>
</dbReference>
<dbReference type="EMBL" id="JACBZM010000001">
    <property type="protein sequence ID" value="NYI47752.1"/>
    <property type="molecule type" value="Genomic_DNA"/>
</dbReference>
<reference evidence="3 4" key="1">
    <citation type="submission" date="2020-07" db="EMBL/GenBank/DDBJ databases">
        <title>Sequencing the genomes of 1000 actinobacteria strains.</title>
        <authorList>
            <person name="Klenk H.-P."/>
        </authorList>
    </citation>
    <scope>NUCLEOTIDE SEQUENCE [LARGE SCALE GENOMIC DNA]</scope>
    <source>
        <strain evidence="3 4">DSM 15131</strain>
    </source>
</reference>
<protein>
    <submittedName>
        <fullName evidence="3">Fatty acid desaturase</fullName>
    </submittedName>
</protein>
<feature type="transmembrane region" description="Helical" evidence="1">
    <location>
        <begin position="195"/>
        <end position="213"/>
    </location>
</feature>
<dbReference type="GO" id="GO:0016717">
    <property type="term" value="F:oxidoreductase activity, acting on paired donors, with oxidation of a pair of donors resulting in the reduction of molecular oxygen to two molecules of water"/>
    <property type="evidence" value="ECO:0007669"/>
    <property type="project" value="TreeGrafter"/>
</dbReference>
<dbReference type="CDD" id="cd03506">
    <property type="entry name" value="Delta6-FADS-like"/>
    <property type="match status" value="1"/>
</dbReference>
<organism evidence="3 4">
    <name type="scientific">Nocardioides aromaticivorans</name>
    <dbReference type="NCBI Taxonomy" id="200618"/>
    <lineage>
        <taxon>Bacteria</taxon>
        <taxon>Bacillati</taxon>
        <taxon>Actinomycetota</taxon>
        <taxon>Actinomycetes</taxon>
        <taxon>Propionibacteriales</taxon>
        <taxon>Nocardioidaceae</taxon>
        <taxon>Nocardioides</taxon>
    </lineage>
</organism>
<evidence type="ECO:0000259" key="2">
    <source>
        <dbReference type="Pfam" id="PF00487"/>
    </source>
</evidence>
<name>A0A7Y9ZLP0_9ACTN</name>
<evidence type="ECO:0000256" key="1">
    <source>
        <dbReference type="SAM" id="Phobius"/>
    </source>
</evidence>
<dbReference type="InterPro" id="IPR005804">
    <property type="entry name" value="FA_desaturase_dom"/>
</dbReference>
<evidence type="ECO:0000313" key="4">
    <source>
        <dbReference type="Proteomes" id="UP000562045"/>
    </source>
</evidence>
<dbReference type="PIRSF" id="PIRSF015921">
    <property type="entry name" value="FA_sphinglp_des"/>
    <property type="match status" value="1"/>
</dbReference>
<dbReference type="PANTHER" id="PTHR19353:SF19">
    <property type="entry name" value="DELTA(5) FATTY ACID DESATURASE C-RELATED"/>
    <property type="match status" value="1"/>
</dbReference>
<keyword evidence="1" id="KW-1133">Transmembrane helix</keyword>